<evidence type="ECO:0000256" key="2">
    <source>
        <dbReference type="ARBA" id="ARBA00022448"/>
    </source>
</evidence>
<dbReference type="AlphaFoldDB" id="A0ABD5LXP4"/>
<keyword evidence="4 6" id="KW-1133">Transmembrane helix</keyword>
<feature type="transmembrane region" description="Helical" evidence="6">
    <location>
        <begin position="30"/>
        <end position="51"/>
    </location>
</feature>
<keyword evidence="3 6" id="KW-0812">Transmembrane</keyword>
<dbReference type="GO" id="GO:0016020">
    <property type="term" value="C:membrane"/>
    <property type="evidence" value="ECO:0007669"/>
    <property type="project" value="UniProtKB-SubCell"/>
</dbReference>
<evidence type="ECO:0000256" key="4">
    <source>
        <dbReference type="ARBA" id="ARBA00022989"/>
    </source>
</evidence>
<dbReference type="InterPro" id="IPR004752">
    <property type="entry name" value="AmpG_permease/AT-1"/>
</dbReference>
<comment type="subcellular location">
    <subcellularLocation>
        <location evidence="1">Membrane</location>
        <topology evidence="1">Multi-pass membrane protein</topology>
    </subcellularLocation>
</comment>
<evidence type="ECO:0000256" key="5">
    <source>
        <dbReference type="ARBA" id="ARBA00023136"/>
    </source>
</evidence>
<gene>
    <name evidence="7" type="ORF">I3679_013810</name>
</gene>
<evidence type="ECO:0000256" key="6">
    <source>
        <dbReference type="SAM" id="Phobius"/>
    </source>
</evidence>
<protein>
    <submittedName>
        <fullName evidence="7">Uncharacterized protein</fullName>
    </submittedName>
</protein>
<organism evidence="7">
    <name type="scientific">Proteus mirabilis</name>
    <dbReference type="NCBI Taxonomy" id="584"/>
    <lineage>
        <taxon>Bacteria</taxon>
        <taxon>Pseudomonadati</taxon>
        <taxon>Pseudomonadota</taxon>
        <taxon>Gammaproteobacteria</taxon>
        <taxon>Enterobacterales</taxon>
        <taxon>Morganellaceae</taxon>
        <taxon>Proteus</taxon>
    </lineage>
</organism>
<name>A0ABD5LXP4_PROMI</name>
<evidence type="ECO:0000313" key="7">
    <source>
        <dbReference type="EMBL" id="MEY2344661.1"/>
    </source>
</evidence>
<evidence type="ECO:0000256" key="1">
    <source>
        <dbReference type="ARBA" id="ARBA00004141"/>
    </source>
</evidence>
<accession>A0ABD5LXP4</accession>
<sequence>MAIGGVYITQTLISMIIMQSVPTLLRSEGFSLSLIGLTSLFMLPWTLKFLWSPFIERLRLPFGKKFRRSRNLILIGQSLVALLVFFYLF</sequence>
<comment type="caution">
    <text evidence="7">The sequence shown here is derived from an EMBL/GenBank/DDBJ whole genome shotgun (WGS) entry which is preliminary data.</text>
</comment>
<evidence type="ECO:0000256" key="3">
    <source>
        <dbReference type="ARBA" id="ARBA00022692"/>
    </source>
</evidence>
<keyword evidence="2" id="KW-0813">Transport</keyword>
<feature type="transmembrane region" description="Helical" evidence="6">
    <location>
        <begin position="72"/>
        <end position="88"/>
    </location>
</feature>
<dbReference type="PANTHER" id="PTHR12778:SF10">
    <property type="entry name" value="MAJOR FACILITATOR SUPERFAMILY DOMAIN-CONTAINING PROTEIN 3"/>
    <property type="match status" value="1"/>
</dbReference>
<keyword evidence="5 6" id="KW-0472">Membrane</keyword>
<dbReference type="PANTHER" id="PTHR12778">
    <property type="entry name" value="SOLUTE CARRIER FAMILY 33 ACETYL-COA TRANSPORTER -RELATED"/>
    <property type="match status" value="1"/>
</dbReference>
<dbReference type="EMBL" id="JADQCH020000002">
    <property type="protein sequence ID" value="MEY2344661.1"/>
    <property type="molecule type" value="Genomic_DNA"/>
</dbReference>
<reference evidence="7" key="1">
    <citation type="submission" date="2021-05" db="EMBL/GenBank/DDBJ databases">
        <title>First report of NDM-5 and VEB-6 producing Proteus mirabilis isolated from blood of a sepsis patient in Kolkata, India.</title>
        <authorList>
            <person name="Halder G."/>
            <person name="Chaudhuri B."/>
            <person name="Dutta S."/>
        </authorList>
    </citation>
    <scope>NUCLEOTIDE SEQUENCE [LARGE SCALE GENOMIC DNA]</scope>
    <source>
        <strain evidence="7">7049</strain>
    </source>
</reference>
<proteinExistence type="predicted"/>